<dbReference type="Proteomes" id="UP000008021">
    <property type="component" value="Chromosome 10"/>
</dbReference>
<sequence>MSKIDQNNLPVEASTEIQSNIRNFSLKSFALKGALSRAGAYLSMTDDKHFSLKAWEHLLGLLHRGRMNILPKS</sequence>
<evidence type="ECO:0000313" key="1">
    <source>
        <dbReference type="EnsemblPlants" id="OMERI10G11410.1"/>
    </source>
</evidence>
<evidence type="ECO:0000313" key="2">
    <source>
        <dbReference type="Proteomes" id="UP000008021"/>
    </source>
</evidence>
<dbReference type="Gramene" id="OMERI10G11410.1">
    <property type="protein sequence ID" value="OMERI10G11410.1"/>
    <property type="gene ID" value="OMERI10G11410"/>
</dbReference>
<name>A0A0E0EZJ2_9ORYZ</name>
<dbReference type="EnsemblPlants" id="OMERI10G11410.1">
    <property type="protein sequence ID" value="OMERI10G11410.1"/>
    <property type="gene ID" value="OMERI10G11410"/>
</dbReference>
<reference evidence="1" key="2">
    <citation type="submission" date="2018-05" db="EMBL/GenBank/DDBJ databases">
        <title>OmerRS3 (Oryza meridionalis Reference Sequence Version 3).</title>
        <authorList>
            <person name="Zhang J."/>
            <person name="Kudrna D."/>
            <person name="Lee S."/>
            <person name="Talag J."/>
            <person name="Welchert J."/>
            <person name="Wing R.A."/>
        </authorList>
    </citation>
    <scope>NUCLEOTIDE SEQUENCE [LARGE SCALE GENOMIC DNA]</scope>
    <source>
        <strain evidence="1">cv. OR44</strain>
    </source>
</reference>
<keyword evidence="2" id="KW-1185">Reference proteome</keyword>
<reference evidence="1" key="1">
    <citation type="submission" date="2015-04" db="UniProtKB">
        <authorList>
            <consortium name="EnsemblPlants"/>
        </authorList>
    </citation>
    <scope>IDENTIFICATION</scope>
</reference>
<accession>A0A0E0EZJ2</accession>
<proteinExistence type="predicted"/>
<dbReference type="HOGENOM" id="CLU_2708940_0_0_1"/>
<protein>
    <submittedName>
        <fullName evidence="1">Uncharacterized protein</fullName>
    </submittedName>
</protein>
<organism evidence="1">
    <name type="scientific">Oryza meridionalis</name>
    <dbReference type="NCBI Taxonomy" id="40149"/>
    <lineage>
        <taxon>Eukaryota</taxon>
        <taxon>Viridiplantae</taxon>
        <taxon>Streptophyta</taxon>
        <taxon>Embryophyta</taxon>
        <taxon>Tracheophyta</taxon>
        <taxon>Spermatophyta</taxon>
        <taxon>Magnoliopsida</taxon>
        <taxon>Liliopsida</taxon>
        <taxon>Poales</taxon>
        <taxon>Poaceae</taxon>
        <taxon>BOP clade</taxon>
        <taxon>Oryzoideae</taxon>
        <taxon>Oryzeae</taxon>
        <taxon>Oryzinae</taxon>
        <taxon>Oryza</taxon>
    </lineage>
</organism>
<dbReference type="AlphaFoldDB" id="A0A0E0EZJ2"/>